<dbReference type="PANTHER" id="PTHR43297:SF2">
    <property type="entry name" value="DIPEPTIDE TRANSPORT ATP-BINDING PROTEIN DPPD"/>
    <property type="match status" value="1"/>
</dbReference>
<dbReference type="InterPro" id="IPR012700">
    <property type="entry name" value="PhnK"/>
</dbReference>
<dbReference type="InterPro" id="IPR050388">
    <property type="entry name" value="ABC_Ni/Peptide_Import"/>
</dbReference>
<reference evidence="9 10" key="1">
    <citation type="submission" date="2015-09" db="EMBL/GenBank/DDBJ databases">
        <authorList>
            <consortium name="Pathogen Informatics"/>
        </authorList>
    </citation>
    <scope>NUCLEOTIDE SEQUENCE [LARGE SCALE GENOMIC DNA]</scope>
    <source>
        <strain evidence="9 10">2789STDY5608837</strain>
    </source>
</reference>
<dbReference type="PIRSF" id="PIRSF037116">
    <property type="entry name" value="CP_lyase_PhnK"/>
    <property type="match status" value="1"/>
</dbReference>
<comment type="subcellular location">
    <subcellularLocation>
        <location evidence="1">Cell membrane</location>
        <topology evidence="1">Peripheral membrane protein</topology>
    </subcellularLocation>
</comment>
<evidence type="ECO:0000256" key="2">
    <source>
        <dbReference type="ARBA" id="ARBA00005417"/>
    </source>
</evidence>
<evidence type="ECO:0000259" key="8">
    <source>
        <dbReference type="PROSITE" id="PS50893"/>
    </source>
</evidence>
<evidence type="ECO:0000256" key="6">
    <source>
        <dbReference type="ARBA" id="ARBA00022840"/>
    </source>
</evidence>
<gene>
    <name evidence="9" type="primary">gsiA_4</name>
    <name evidence="9" type="ORF">ERS852394_03025</name>
</gene>
<dbReference type="EC" id="3.6.3.-" evidence="9"/>
<comment type="similarity">
    <text evidence="2">Belongs to the ABC transporter superfamily.</text>
</comment>
<evidence type="ECO:0000256" key="1">
    <source>
        <dbReference type="ARBA" id="ARBA00004202"/>
    </source>
</evidence>
<protein>
    <submittedName>
        <fullName evidence="9">Glutathione import ATP-binding protein GsiA</fullName>
        <ecNumber evidence="9">3.6.3.-</ecNumber>
    </submittedName>
</protein>
<keyword evidence="9" id="KW-0378">Hydrolase</keyword>
<dbReference type="Gene3D" id="3.40.50.300">
    <property type="entry name" value="P-loop containing nucleotide triphosphate hydrolases"/>
    <property type="match status" value="1"/>
</dbReference>
<evidence type="ECO:0000313" key="9">
    <source>
        <dbReference type="EMBL" id="CUO78642.1"/>
    </source>
</evidence>
<keyword evidence="3" id="KW-0813">Transport</keyword>
<dbReference type="GO" id="GO:0016887">
    <property type="term" value="F:ATP hydrolysis activity"/>
    <property type="evidence" value="ECO:0007669"/>
    <property type="project" value="InterPro"/>
</dbReference>
<keyword evidence="5" id="KW-0547">Nucleotide-binding</keyword>
<feature type="domain" description="ABC transporter" evidence="8">
    <location>
        <begin position="5"/>
        <end position="251"/>
    </location>
</feature>
<organism evidence="9 10">
    <name type="scientific">Blautia obeum</name>
    <dbReference type="NCBI Taxonomy" id="40520"/>
    <lineage>
        <taxon>Bacteria</taxon>
        <taxon>Bacillati</taxon>
        <taxon>Bacillota</taxon>
        <taxon>Clostridia</taxon>
        <taxon>Lachnospirales</taxon>
        <taxon>Lachnospiraceae</taxon>
        <taxon>Blautia</taxon>
    </lineage>
</organism>
<dbReference type="Pfam" id="PF00005">
    <property type="entry name" value="ABC_tran"/>
    <property type="match status" value="1"/>
</dbReference>
<keyword evidence="6 9" id="KW-0067">ATP-binding</keyword>
<evidence type="ECO:0000256" key="4">
    <source>
        <dbReference type="ARBA" id="ARBA00022475"/>
    </source>
</evidence>
<dbReference type="SMART" id="SM00382">
    <property type="entry name" value="AAA"/>
    <property type="match status" value="1"/>
</dbReference>
<dbReference type="AlphaFoldDB" id="A0A174HUK8"/>
<dbReference type="GO" id="GO:0005886">
    <property type="term" value="C:plasma membrane"/>
    <property type="evidence" value="ECO:0007669"/>
    <property type="project" value="UniProtKB-SubCell"/>
</dbReference>
<dbReference type="Proteomes" id="UP000095409">
    <property type="component" value="Unassembled WGS sequence"/>
</dbReference>
<dbReference type="PANTHER" id="PTHR43297">
    <property type="entry name" value="OLIGOPEPTIDE TRANSPORT ATP-BINDING PROTEIN APPD"/>
    <property type="match status" value="1"/>
</dbReference>
<dbReference type="CDD" id="cd03257">
    <property type="entry name" value="ABC_NikE_OppD_transporters"/>
    <property type="match status" value="1"/>
</dbReference>
<name>A0A174HUK8_9FIRM</name>
<dbReference type="InterPro" id="IPR003439">
    <property type="entry name" value="ABC_transporter-like_ATP-bd"/>
</dbReference>
<evidence type="ECO:0000313" key="10">
    <source>
        <dbReference type="Proteomes" id="UP000095409"/>
    </source>
</evidence>
<keyword evidence="7" id="KW-0472">Membrane</keyword>
<accession>A0A174HUK8</accession>
<dbReference type="InterPro" id="IPR027417">
    <property type="entry name" value="P-loop_NTPase"/>
</dbReference>
<evidence type="ECO:0000256" key="7">
    <source>
        <dbReference type="ARBA" id="ARBA00023136"/>
    </source>
</evidence>
<keyword evidence="4" id="KW-1003">Cell membrane</keyword>
<dbReference type="GO" id="GO:0005524">
    <property type="term" value="F:ATP binding"/>
    <property type="evidence" value="ECO:0007669"/>
    <property type="project" value="UniProtKB-KW"/>
</dbReference>
<proteinExistence type="inferred from homology"/>
<dbReference type="PROSITE" id="PS50893">
    <property type="entry name" value="ABC_TRANSPORTER_2"/>
    <property type="match status" value="1"/>
</dbReference>
<dbReference type="EMBL" id="CYZD01000026">
    <property type="protein sequence ID" value="CUO78642.1"/>
    <property type="molecule type" value="Genomic_DNA"/>
</dbReference>
<dbReference type="SUPFAM" id="SSF52540">
    <property type="entry name" value="P-loop containing nucleoside triphosphate hydrolases"/>
    <property type="match status" value="1"/>
</dbReference>
<dbReference type="RefSeq" id="WP_055066661.1">
    <property type="nucleotide sequence ID" value="NZ_CYZD01000026.1"/>
</dbReference>
<dbReference type="InterPro" id="IPR003593">
    <property type="entry name" value="AAA+_ATPase"/>
</dbReference>
<evidence type="ECO:0000256" key="3">
    <source>
        <dbReference type="ARBA" id="ARBA00022448"/>
    </source>
</evidence>
<evidence type="ECO:0000256" key="5">
    <source>
        <dbReference type="ARBA" id="ARBA00022741"/>
    </source>
</evidence>
<sequence>MSSLLRVEHVTISYNGKPVVQDVSFELKQGEILGIVGESGSGKSTIIKAIMGLLGEEGLVTRGDIWYKGENLTDMSEKKLRKLLGTEIGMVFQDCKAALCPVRTIGAQIYEAVSEHEKISKKEVRKHAGEIMKKIGLDDSDRVLDSYPFELSGGMNQRVGICTAMILHPNLLLADEPTSALDVTVQKQVAEELLFMRKTYNTAMILVTHNIGVVRMMADRILVLQNGQAREYGETEAVLDHPKDPYTKKLMSSVLHLKRAENQEVR</sequence>